<keyword evidence="2" id="KW-1185">Reference proteome</keyword>
<dbReference type="RefSeq" id="XP_062685368.1">
    <property type="nucleotide sequence ID" value="XM_062820977.1"/>
</dbReference>
<sequence>MSTNAVPNAIPIRQITITFLCGHTLTRGRTFHGSTSQTPSARISPPGAVSPLPRNYASIPCRSCRDNRIWVYDRFRRVWVKNK</sequence>
<reference evidence="1" key="1">
    <citation type="journal article" date="2023" name="Mol. Phylogenet. Evol.">
        <title>Genome-scale phylogeny and comparative genomics of the fungal order Sordariales.</title>
        <authorList>
            <person name="Hensen N."/>
            <person name="Bonometti L."/>
            <person name="Westerberg I."/>
            <person name="Brannstrom I.O."/>
            <person name="Guillou S."/>
            <person name="Cros-Aarteil S."/>
            <person name="Calhoun S."/>
            <person name="Haridas S."/>
            <person name="Kuo A."/>
            <person name="Mondo S."/>
            <person name="Pangilinan J."/>
            <person name="Riley R."/>
            <person name="LaButti K."/>
            <person name="Andreopoulos B."/>
            <person name="Lipzen A."/>
            <person name="Chen C."/>
            <person name="Yan M."/>
            <person name="Daum C."/>
            <person name="Ng V."/>
            <person name="Clum A."/>
            <person name="Steindorff A."/>
            <person name="Ohm R.A."/>
            <person name="Martin F."/>
            <person name="Silar P."/>
            <person name="Natvig D.O."/>
            <person name="Lalanne C."/>
            <person name="Gautier V."/>
            <person name="Ament-Velasquez S.L."/>
            <person name="Kruys A."/>
            <person name="Hutchinson M.I."/>
            <person name="Powell A.J."/>
            <person name="Barry K."/>
            <person name="Miller A.N."/>
            <person name="Grigoriev I.V."/>
            <person name="Debuchy R."/>
            <person name="Gladieux P."/>
            <person name="Hiltunen Thoren M."/>
            <person name="Johannesson H."/>
        </authorList>
    </citation>
    <scope>NUCLEOTIDE SEQUENCE</scope>
    <source>
        <strain evidence="1">CBS 560.94</strain>
    </source>
</reference>
<dbReference type="Proteomes" id="UP001278500">
    <property type="component" value="Unassembled WGS sequence"/>
</dbReference>
<name>A0AAE0MV19_9PEZI</name>
<dbReference type="EMBL" id="JAUEPP010000002">
    <property type="protein sequence ID" value="KAK3352073.1"/>
    <property type="molecule type" value="Genomic_DNA"/>
</dbReference>
<accession>A0AAE0MV19</accession>
<evidence type="ECO:0000313" key="2">
    <source>
        <dbReference type="Proteomes" id="UP001278500"/>
    </source>
</evidence>
<evidence type="ECO:0000313" key="1">
    <source>
        <dbReference type="EMBL" id="KAK3352073.1"/>
    </source>
</evidence>
<comment type="caution">
    <text evidence="1">The sequence shown here is derived from an EMBL/GenBank/DDBJ whole genome shotgun (WGS) entry which is preliminary data.</text>
</comment>
<gene>
    <name evidence="1" type="ORF">B0H65DRAFT_143908</name>
</gene>
<organism evidence="1 2">
    <name type="scientific">Neurospora tetraspora</name>
    <dbReference type="NCBI Taxonomy" id="94610"/>
    <lineage>
        <taxon>Eukaryota</taxon>
        <taxon>Fungi</taxon>
        <taxon>Dikarya</taxon>
        <taxon>Ascomycota</taxon>
        <taxon>Pezizomycotina</taxon>
        <taxon>Sordariomycetes</taxon>
        <taxon>Sordariomycetidae</taxon>
        <taxon>Sordariales</taxon>
        <taxon>Sordariaceae</taxon>
        <taxon>Neurospora</taxon>
    </lineage>
</organism>
<dbReference type="AlphaFoldDB" id="A0AAE0MV19"/>
<proteinExistence type="predicted"/>
<reference evidence="1" key="2">
    <citation type="submission" date="2023-06" db="EMBL/GenBank/DDBJ databases">
        <authorList>
            <consortium name="Lawrence Berkeley National Laboratory"/>
            <person name="Haridas S."/>
            <person name="Hensen N."/>
            <person name="Bonometti L."/>
            <person name="Westerberg I."/>
            <person name="Brannstrom I.O."/>
            <person name="Guillou S."/>
            <person name="Cros-Aarteil S."/>
            <person name="Calhoun S."/>
            <person name="Kuo A."/>
            <person name="Mondo S."/>
            <person name="Pangilinan J."/>
            <person name="Riley R."/>
            <person name="Labutti K."/>
            <person name="Andreopoulos B."/>
            <person name="Lipzen A."/>
            <person name="Chen C."/>
            <person name="Yanf M."/>
            <person name="Daum C."/>
            <person name="Ng V."/>
            <person name="Clum A."/>
            <person name="Steindorff A."/>
            <person name="Ohm R."/>
            <person name="Martin F."/>
            <person name="Silar P."/>
            <person name="Natvig D."/>
            <person name="Lalanne C."/>
            <person name="Gautier V."/>
            <person name="Ament-Velasquez S.L."/>
            <person name="Kruys A."/>
            <person name="Hutchinson M.I."/>
            <person name="Powell A.J."/>
            <person name="Barry K."/>
            <person name="Miller A.N."/>
            <person name="Grigoriev I.V."/>
            <person name="Debuchy R."/>
            <person name="Gladieux P."/>
            <person name="Thoren M.H."/>
            <person name="Johannesson H."/>
        </authorList>
    </citation>
    <scope>NUCLEOTIDE SEQUENCE</scope>
    <source>
        <strain evidence="1">CBS 560.94</strain>
    </source>
</reference>
<protein>
    <submittedName>
        <fullName evidence="1">Uncharacterized protein</fullName>
    </submittedName>
</protein>
<dbReference type="GeneID" id="87858131"/>